<evidence type="ECO:0000313" key="3">
    <source>
        <dbReference type="EMBL" id="KAF4474825.1"/>
    </source>
</evidence>
<dbReference type="AlphaFoldDB" id="A0A7J6IFW5"/>
<dbReference type="RefSeq" id="XP_031887178.1">
    <property type="nucleotide sequence ID" value="XM_032033332.1"/>
</dbReference>
<dbReference type="OrthoDB" id="4854582at2759"/>
<proteinExistence type="predicted"/>
<protein>
    <submittedName>
        <fullName evidence="3">Uncharacterized protein</fullName>
    </submittedName>
</protein>
<keyword evidence="4" id="KW-1185">Reference proteome</keyword>
<reference evidence="3 4" key="2">
    <citation type="submission" date="2020-04" db="EMBL/GenBank/DDBJ databases">
        <title>Genome sequencing and assembly of multiple isolates from the Colletotrichum gloeosporioides species complex.</title>
        <authorList>
            <person name="Gan P."/>
            <person name="Shirasu K."/>
        </authorList>
    </citation>
    <scope>NUCLEOTIDE SEQUENCE [LARGE SCALE GENOMIC DNA]</scope>
    <source>
        <strain evidence="3 4">Nara gc5</strain>
    </source>
</reference>
<feature type="transmembrane region" description="Helical" evidence="2">
    <location>
        <begin position="65"/>
        <end position="82"/>
    </location>
</feature>
<dbReference type="EMBL" id="ANPB02000010">
    <property type="protein sequence ID" value="KAF4474825.1"/>
    <property type="molecule type" value="Genomic_DNA"/>
</dbReference>
<gene>
    <name evidence="3" type="ORF">CGGC5_v015793</name>
</gene>
<sequence length="183" mass="20457">MHAQLREFLFHVQTSNDFAVLFFATQGDKYDWIPIVTLSGFILWILTSFLLTLEYKEYLVESAPWTIIAVLGPVSAWSTIVTTKEIDFYYAGLFTPAWIGVGLIILAVYDSRKCLDRLDGAGKGQVDIERGIRRQDSHENETGGTPTNLNPQVPKTNHHSSTESSRTPPISHTVSGIGRTTTR</sequence>
<dbReference type="Proteomes" id="UP000011096">
    <property type="component" value="Unassembled WGS sequence"/>
</dbReference>
<feature type="compositionally biased region" description="Polar residues" evidence="1">
    <location>
        <begin position="162"/>
        <end position="183"/>
    </location>
</feature>
<organism evidence="3 4">
    <name type="scientific">Colletotrichum fructicola (strain Nara gc5)</name>
    <name type="common">Anthracnose fungus</name>
    <name type="synonym">Colletotrichum gloeosporioides (strain Nara gc5)</name>
    <dbReference type="NCBI Taxonomy" id="1213859"/>
    <lineage>
        <taxon>Eukaryota</taxon>
        <taxon>Fungi</taxon>
        <taxon>Dikarya</taxon>
        <taxon>Ascomycota</taxon>
        <taxon>Pezizomycotina</taxon>
        <taxon>Sordariomycetes</taxon>
        <taxon>Hypocreomycetidae</taxon>
        <taxon>Glomerellales</taxon>
        <taxon>Glomerellaceae</taxon>
        <taxon>Colletotrichum</taxon>
        <taxon>Colletotrichum gloeosporioides species complex</taxon>
    </lineage>
</organism>
<name>A0A7J6IFW5_COLFN</name>
<evidence type="ECO:0000313" key="4">
    <source>
        <dbReference type="Proteomes" id="UP000011096"/>
    </source>
</evidence>
<evidence type="ECO:0000256" key="2">
    <source>
        <dbReference type="SAM" id="Phobius"/>
    </source>
</evidence>
<dbReference type="GeneID" id="43617369"/>
<feature type="transmembrane region" description="Helical" evidence="2">
    <location>
        <begin position="88"/>
        <end position="109"/>
    </location>
</feature>
<keyword evidence="2" id="KW-0812">Transmembrane</keyword>
<accession>A0A7J6IFW5</accession>
<keyword evidence="2" id="KW-0472">Membrane</keyword>
<feature type="compositionally biased region" description="Polar residues" evidence="1">
    <location>
        <begin position="142"/>
        <end position="155"/>
    </location>
</feature>
<keyword evidence="2" id="KW-1133">Transmembrane helix</keyword>
<feature type="region of interest" description="Disordered" evidence="1">
    <location>
        <begin position="129"/>
        <end position="183"/>
    </location>
</feature>
<comment type="caution">
    <text evidence="3">The sequence shown here is derived from an EMBL/GenBank/DDBJ whole genome shotgun (WGS) entry which is preliminary data.</text>
</comment>
<feature type="transmembrane region" description="Helical" evidence="2">
    <location>
        <begin position="32"/>
        <end position="53"/>
    </location>
</feature>
<reference evidence="3 4" key="1">
    <citation type="submission" date="2012-08" db="EMBL/GenBank/DDBJ databases">
        <authorList>
            <person name="Gan P.H.P."/>
            <person name="Ikeda K."/>
            <person name="Irieda H."/>
            <person name="Narusaka M."/>
            <person name="O'Connell R.J."/>
            <person name="Narusaka Y."/>
            <person name="Takano Y."/>
            <person name="Kubo Y."/>
            <person name="Shirasu K."/>
        </authorList>
    </citation>
    <scope>NUCLEOTIDE SEQUENCE [LARGE SCALE GENOMIC DNA]</scope>
    <source>
        <strain evidence="3 4">Nara gc5</strain>
    </source>
</reference>
<dbReference type="InParanoid" id="A0A7J6IFW5"/>
<feature type="compositionally biased region" description="Basic and acidic residues" evidence="1">
    <location>
        <begin position="129"/>
        <end position="141"/>
    </location>
</feature>
<evidence type="ECO:0000256" key="1">
    <source>
        <dbReference type="SAM" id="MobiDB-lite"/>
    </source>
</evidence>